<organism evidence="2">
    <name type="scientific">Gokushovirinae environmental samples</name>
    <dbReference type="NCBI Taxonomy" id="1478972"/>
    <lineage>
        <taxon>Viruses</taxon>
        <taxon>Monodnaviria</taxon>
        <taxon>Sangervirae</taxon>
        <taxon>Phixviricota</taxon>
        <taxon>Malgrandaviricetes</taxon>
        <taxon>Petitvirales</taxon>
        <taxon>Microviridae</taxon>
        <taxon>environmental samples</taxon>
    </lineage>
</organism>
<dbReference type="Pfam" id="PF23343">
    <property type="entry name" value="REP_ORF2-G2P"/>
    <property type="match status" value="1"/>
</dbReference>
<evidence type="ECO:0000259" key="1">
    <source>
        <dbReference type="Pfam" id="PF23343"/>
    </source>
</evidence>
<reference evidence="2" key="1">
    <citation type="submission" date="2018-03" db="EMBL/GenBank/DDBJ databases">
        <title>Twenty-four Novel Viral Genomes identified from the Dushanzi Mud Volcanic Sediment in Xinjiang, China.</title>
        <authorList>
            <person name="Han L."/>
        </authorList>
    </citation>
    <scope>NUCLEOTIDE SEQUENCE</scope>
</reference>
<feature type="domain" description="Replication-associated protein ORF2/G2P" evidence="1">
    <location>
        <begin position="58"/>
        <end position="205"/>
    </location>
</feature>
<proteinExistence type="predicted"/>
<protein>
    <submittedName>
        <fullName evidence="2">Replication protein VP4</fullName>
    </submittedName>
</protein>
<dbReference type="InterPro" id="IPR056906">
    <property type="entry name" value="ORF2/G2P_dom"/>
</dbReference>
<evidence type="ECO:0000313" key="2">
    <source>
        <dbReference type="EMBL" id="AVQ10279.1"/>
    </source>
</evidence>
<sequence length="326" mass="38556">MACYHPMRAWRTEEGEVSFNRGAIQMRLPCNQCIGCRLRRSGVWAARCVNEAQLHHHNCFLTLTYDDDHLVDKYWTGLLYDQGPNKGEKAYAGNLHYPDIQRFHKRLLRALGRKNTPIVGSADTSAATFRFYLGAEYGPKYGRPHYHTCLFGIEFSDKKYHGKSPAGYKLYRSEQLEKLWRHGYSSIGELNYETAAYTARYVMKKINGQQQKKHYQKIDHNTGEIKTLEPEFNQMSRDQGIGHHWYQQYKTDVYPHDYLVLKNGRKIQPPRYYDNLYKKIHPQQWEQIIADRQERAKQHWQEQKPSRLAVRETIAQAQLKMLKRKI</sequence>
<name>A0A2R3UAX4_9VIRU</name>
<accession>A0A2R3UAX4</accession>
<dbReference type="EMBL" id="MH029532">
    <property type="protein sequence ID" value="AVQ10279.1"/>
    <property type="molecule type" value="Genomic_DNA"/>
</dbReference>